<dbReference type="Proteomes" id="UP001603857">
    <property type="component" value="Unassembled WGS sequence"/>
</dbReference>
<accession>A0ABD1MM06</accession>
<organism evidence="2 3">
    <name type="scientific">Flemingia macrophylla</name>
    <dbReference type="NCBI Taxonomy" id="520843"/>
    <lineage>
        <taxon>Eukaryota</taxon>
        <taxon>Viridiplantae</taxon>
        <taxon>Streptophyta</taxon>
        <taxon>Embryophyta</taxon>
        <taxon>Tracheophyta</taxon>
        <taxon>Spermatophyta</taxon>
        <taxon>Magnoliopsida</taxon>
        <taxon>eudicotyledons</taxon>
        <taxon>Gunneridae</taxon>
        <taxon>Pentapetalae</taxon>
        <taxon>rosids</taxon>
        <taxon>fabids</taxon>
        <taxon>Fabales</taxon>
        <taxon>Fabaceae</taxon>
        <taxon>Papilionoideae</taxon>
        <taxon>50 kb inversion clade</taxon>
        <taxon>NPAAA clade</taxon>
        <taxon>indigoferoid/millettioid clade</taxon>
        <taxon>Phaseoleae</taxon>
        <taxon>Flemingia</taxon>
    </lineage>
</organism>
<proteinExistence type="predicted"/>
<dbReference type="EMBL" id="JBGMDY010000004">
    <property type="protein sequence ID" value="KAL2336543.1"/>
    <property type="molecule type" value="Genomic_DNA"/>
</dbReference>
<evidence type="ECO:0000313" key="2">
    <source>
        <dbReference type="EMBL" id="KAL2336543.1"/>
    </source>
</evidence>
<comment type="caution">
    <text evidence="2">The sequence shown here is derived from an EMBL/GenBank/DDBJ whole genome shotgun (WGS) entry which is preliminary data.</text>
</comment>
<dbReference type="AlphaFoldDB" id="A0ABD1MM06"/>
<protein>
    <submittedName>
        <fullName evidence="2">Uncharacterized protein</fullName>
    </submittedName>
</protein>
<dbReference type="Gene3D" id="1.20.5.170">
    <property type="match status" value="1"/>
</dbReference>
<keyword evidence="3" id="KW-1185">Reference proteome</keyword>
<evidence type="ECO:0000256" key="1">
    <source>
        <dbReference type="SAM" id="Coils"/>
    </source>
</evidence>
<sequence>MLVKEVCSSLEKKVEGLGNKNTQLTEQVASLRSKAFSLEVVNKVLMAQHKS</sequence>
<gene>
    <name evidence="2" type="ORF">Fmac_010989</name>
</gene>
<keyword evidence="1" id="KW-0175">Coiled coil</keyword>
<evidence type="ECO:0000313" key="3">
    <source>
        <dbReference type="Proteomes" id="UP001603857"/>
    </source>
</evidence>
<reference evidence="2 3" key="1">
    <citation type="submission" date="2024-08" db="EMBL/GenBank/DDBJ databases">
        <title>Insights into the chromosomal genome structure of Flemingia macrophylla.</title>
        <authorList>
            <person name="Ding Y."/>
            <person name="Zhao Y."/>
            <person name="Bi W."/>
            <person name="Wu M."/>
            <person name="Zhao G."/>
            <person name="Gong Y."/>
            <person name="Li W."/>
            <person name="Zhang P."/>
        </authorList>
    </citation>
    <scope>NUCLEOTIDE SEQUENCE [LARGE SCALE GENOMIC DNA]</scope>
    <source>
        <strain evidence="2">DYQJB</strain>
        <tissue evidence="2">Leaf</tissue>
    </source>
</reference>
<feature type="coiled-coil region" evidence="1">
    <location>
        <begin position="7"/>
        <end position="34"/>
    </location>
</feature>
<name>A0ABD1MM06_9FABA</name>